<evidence type="ECO:0000256" key="1">
    <source>
        <dbReference type="SAM" id="SignalP"/>
    </source>
</evidence>
<sequence>MRSLFIIFVIGLCTTSALAFVSAEQDVDDTVTVKPNTLVLLENRLSEVDQTRNDRNSRLRIERIQHYLDAARQSWNAGWNTRAKDFAERGLRLLELQLSHQQEDVAFIFRYTRIPQSPIDLMAAPLRAQAYV</sequence>
<proteinExistence type="predicted"/>
<keyword evidence="3" id="KW-1185">Reference proteome</keyword>
<keyword evidence="1" id="KW-0732">Signal</keyword>
<protein>
    <submittedName>
        <fullName evidence="2">Uncharacterized protein</fullName>
    </submittedName>
</protein>
<feature type="chain" id="PRO_5047097441" evidence="1">
    <location>
        <begin position="20"/>
        <end position="132"/>
    </location>
</feature>
<evidence type="ECO:0000313" key="3">
    <source>
        <dbReference type="Proteomes" id="UP001652504"/>
    </source>
</evidence>
<accession>A0ABT3A8Y2</accession>
<organism evidence="2 3">
    <name type="scientific">Fluctibacter corallii</name>
    <dbReference type="NCBI Taxonomy" id="2984329"/>
    <lineage>
        <taxon>Bacteria</taxon>
        <taxon>Pseudomonadati</taxon>
        <taxon>Pseudomonadota</taxon>
        <taxon>Gammaproteobacteria</taxon>
        <taxon>Alteromonadales</taxon>
        <taxon>Alteromonadaceae</taxon>
        <taxon>Fluctibacter</taxon>
    </lineage>
</organism>
<evidence type="ECO:0000313" key="2">
    <source>
        <dbReference type="EMBL" id="MCV2885143.1"/>
    </source>
</evidence>
<name>A0ABT3A8Y2_9ALTE</name>
<dbReference type="EMBL" id="JAOWKX010000005">
    <property type="protein sequence ID" value="MCV2885143.1"/>
    <property type="molecule type" value="Genomic_DNA"/>
</dbReference>
<feature type="signal peptide" evidence="1">
    <location>
        <begin position="1"/>
        <end position="19"/>
    </location>
</feature>
<dbReference type="Proteomes" id="UP001652504">
    <property type="component" value="Unassembled WGS sequence"/>
</dbReference>
<gene>
    <name evidence="2" type="ORF">OE749_10615</name>
</gene>
<reference evidence="2 3" key="1">
    <citation type="submission" date="2022-10" db="EMBL/GenBank/DDBJ databases">
        <title>Aestuariibacter sp. AA17 isolated from Montipora capitata coral fragment.</title>
        <authorList>
            <person name="Emsley S.A."/>
            <person name="Pfannmuller K.M."/>
            <person name="Loughran R.M."/>
            <person name="Shlafstein M."/>
            <person name="Papke E."/>
            <person name="Saw J.H."/>
            <person name="Ushijima B."/>
            <person name="Videau P."/>
        </authorList>
    </citation>
    <scope>NUCLEOTIDE SEQUENCE [LARGE SCALE GENOMIC DNA]</scope>
    <source>
        <strain evidence="2 3">AA17</strain>
    </source>
</reference>
<dbReference type="RefSeq" id="WP_263712434.1">
    <property type="nucleotide sequence ID" value="NZ_JAOWKX010000005.1"/>
</dbReference>
<comment type="caution">
    <text evidence="2">The sequence shown here is derived from an EMBL/GenBank/DDBJ whole genome shotgun (WGS) entry which is preliminary data.</text>
</comment>